<reference evidence="1 2" key="1">
    <citation type="submission" date="2018-05" db="EMBL/GenBank/DDBJ databases">
        <title>Chitinophaga sp. K3CV102501T nov., isolated from isolated from a monsoon evergreen broad-leaved forest soil.</title>
        <authorList>
            <person name="Lv Y."/>
        </authorList>
    </citation>
    <scope>NUCLEOTIDE SEQUENCE [LARGE SCALE GENOMIC DNA]</scope>
    <source>
        <strain evidence="1 2">GDMCC 1.1325</strain>
    </source>
</reference>
<comment type="caution">
    <text evidence="1">The sequence shown here is derived from an EMBL/GenBank/DDBJ whole genome shotgun (WGS) entry which is preliminary data.</text>
</comment>
<dbReference type="EMBL" id="QFFJ01000002">
    <property type="protein sequence ID" value="RBL89865.1"/>
    <property type="molecule type" value="Genomic_DNA"/>
</dbReference>
<dbReference type="Gene3D" id="2.40.30.10">
    <property type="entry name" value="Translation factors"/>
    <property type="match status" value="1"/>
</dbReference>
<dbReference type="AlphaFoldDB" id="A0A365XW94"/>
<dbReference type="Proteomes" id="UP000253410">
    <property type="component" value="Unassembled WGS sequence"/>
</dbReference>
<gene>
    <name evidence="1" type="ORF">DF182_25625</name>
</gene>
<dbReference type="PANTHER" id="PTHR30157">
    <property type="entry name" value="FERRIC REDUCTASE, NADPH-DEPENDENT"/>
    <property type="match status" value="1"/>
</dbReference>
<keyword evidence="2" id="KW-1185">Reference proteome</keyword>
<proteinExistence type="predicted"/>
<evidence type="ECO:0008006" key="3">
    <source>
        <dbReference type="Google" id="ProtNLM"/>
    </source>
</evidence>
<dbReference type="RefSeq" id="WP_113618614.1">
    <property type="nucleotide sequence ID" value="NZ_QFFJ01000002.1"/>
</dbReference>
<protein>
    <recommendedName>
        <fullName evidence="3">FAD-binding FR-type domain-containing protein</fullName>
    </recommendedName>
</protein>
<dbReference type="InterPro" id="IPR039374">
    <property type="entry name" value="SIP_fam"/>
</dbReference>
<accession>A0A365XW94</accession>
<dbReference type="InterPro" id="IPR039261">
    <property type="entry name" value="FNR_nucleotide-bd"/>
</dbReference>
<evidence type="ECO:0000313" key="1">
    <source>
        <dbReference type="EMBL" id="RBL89865.1"/>
    </source>
</evidence>
<evidence type="ECO:0000313" key="2">
    <source>
        <dbReference type="Proteomes" id="UP000253410"/>
    </source>
</evidence>
<dbReference type="OrthoDB" id="3745257at2"/>
<name>A0A365XW94_9BACT</name>
<organism evidence="1 2">
    <name type="scientific">Chitinophaga flava</name>
    <dbReference type="NCBI Taxonomy" id="2259036"/>
    <lineage>
        <taxon>Bacteria</taxon>
        <taxon>Pseudomonadati</taxon>
        <taxon>Bacteroidota</taxon>
        <taxon>Chitinophagia</taxon>
        <taxon>Chitinophagales</taxon>
        <taxon>Chitinophagaceae</taxon>
        <taxon>Chitinophaga</taxon>
    </lineage>
</organism>
<sequence length="230" mass="26585">MGHRKEASIIQSGIVLMKEKIARHTFHIKVQSQDFSQMQYVPGFTAQFFLGNPHYDIDCEDRKYSFWNYEPVHQIADFAICTFSNGKGADWIKSVQPGDIVYFEQPRGKLLVDNSADNYVLIGDITSLSHLYEINRGLAISKNIRSFVYTESNEDIFPDIDHSFPFEYHIINPVSEKAILEKVKRIFPAGFENTMVYTVGHPATCITIHHYLKNECNAPLHHLRTKPFWK</sequence>
<dbReference type="Gene3D" id="3.40.50.80">
    <property type="entry name" value="Nucleotide-binding domain of ferredoxin-NADP reductase (FNR) module"/>
    <property type="match status" value="1"/>
</dbReference>
<dbReference type="SUPFAM" id="SSF63380">
    <property type="entry name" value="Riboflavin synthase domain-like"/>
    <property type="match status" value="1"/>
</dbReference>
<dbReference type="PANTHER" id="PTHR30157:SF0">
    <property type="entry name" value="NADPH-DEPENDENT FERRIC-CHELATE REDUCTASE"/>
    <property type="match status" value="1"/>
</dbReference>
<dbReference type="InterPro" id="IPR017938">
    <property type="entry name" value="Riboflavin_synthase-like_b-brl"/>
</dbReference>